<feature type="transmembrane region" description="Helical" evidence="7">
    <location>
        <begin position="191"/>
        <end position="208"/>
    </location>
</feature>
<dbReference type="Pfam" id="PF01694">
    <property type="entry name" value="Rhomboid"/>
    <property type="match status" value="1"/>
</dbReference>
<comment type="similarity">
    <text evidence="2">Belongs to the peptidase S54 family.</text>
</comment>
<dbReference type="AlphaFoldDB" id="A0A2S6I767"/>
<dbReference type="RefSeq" id="WP_104417922.1">
    <property type="nucleotide sequence ID" value="NZ_PTJC01000005.1"/>
</dbReference>
<feature type="transmembrane region" description="Helical" evidence="7">
    <location>
        <begin position="100"/>
        <end position="118"/>
    </location>
</feature>
<feature type="transmembrane region" description="Helical" evidence="7">
    <location>
        <begin position="151"/>
        <end position="171"/>
    </location>
</feature>
<keyword evidence="5 7" id="KW-1133">Transmembrane helix</keyword>
<organism evidence="9 10">
    <name type="scientific">Neolewinella xylanilytica</name>
    <dbReference type="NCBI Taxonomy" id="1514080"/>
    <lineage>
        <taxon>Bacteria</taxon>
        <taxon>Pseudomonadati</taxon>
        <taxon>Bacteroidota</taxon>
        <taxon>Saprospiria</taxon>
        <taxon>Saprospirales</taxon>
        <taxon>Lewinellaceae</taxon>
        <taxon>Neolewinella</taxon>
    </lineage>
</organism>
<dbReference type="GO" id="GO:0016020">
    <property type="term" value="C:membrane"/>
    <property type="evidence" value="ECO:0007669"/>
    <property type="project" value="UniProtKB-SubCell"/>
</dbReference>
<evidence type="ECO:0000313" key="9">
    <source>
        <dbReference type="EMBL" id="PPK87307.1"/>
    </source>
</evidence>
<dbReference type="InterPro" id="IPR022764">
    <property type="entry name" value="Peptidase_S54_rhomboid_dom"/>
</dbReference>
<feature type="transmembrane region" description="Helical" evidence="7">
    <location>
        <begin position="18"/>
        <end position="36"/>
    </location>
</feature>
<keyword evidence="3 7" id="KW-0812">Transmembrane</keyword>
<reference evidence="9 10" key="1">
    <citation type="submission" date="2018-02" db="EMBL/GenBank/DDBJ databases">
        <title>Genomic Encyclopedia of Archaeal and Bacterial Type Strains, Phase II (KMG-II): from individual species to whole genera.</title>
        <authorList>
            <person name="Goeker M."/>
        </authorList>
    </citation>
    <scope>NUCLEOTIDE SEQUENCE [LARGE SCALE GENOMIC DNA]</scope>
    <source>
        <strain evidence="9 10">DSM 29526</strain>
    </source>
</reference>
<evidence type="ECO:0000256" key="5">
    <source>
        <dbReference type="ARBA" id="ARBA00022989"/>
    </source>
</evidence>
<comment type="caution">
    <text evidence="9">The sequence shown here is derived from an EMBL/GenBank/DDBJ whole genome shotgun (WGS) entry which is preliminary data.</text>
</comment>
<protein>
    <submittedName>
        <fullName evidence="9">Membrane associated rhomboid family serine protease</fullName>
    </submittedName>
</protein>
<comment type="subcellular location">
    <subcellularLocation>
        <location evidence="1">Membrane</location>
        <topology evidence="1">Multi-pass membrane protein</topology>
    </subcellularLocation>
</comment>
<evidence type="ECO:0000256" key="7">
    <source>
        <dbReference type="SAM" id="Phobius"/>
    </source>
</evidence>
<evidence type="ECO:0000256" key="3">
    <source>
        <dbReference type="ARBA" id="ARBA00022692"/>
    </source>
</evidence>
<sequence length="229" mass="25264">MFFPTGDDQVRGGHRPHFAYGLIALNVLIYAYQFSLGPEAGQAFVYAWGTIPARIESGEGYHTLITSMFLHGSWLHLIGNMLYMWIFADNIEATIGSAKFVAFYFLGGLAAGLCHMYFNAGSPIPAVGASGALSAVMGAYIVMFPRSRVRGYFFFFRVHVPAFIFLGFWFYQQSAAGFATLEDSAGTGIAWWAHIGGFVFGVLGGFYFRFTHAVPRHSEGYASRHDAEI</sequence>
<dbReference type="PANTHER" id="PTHR43731:SF14">
    <property type="entry name" value="PRESENILIN-ASSOCIATED RHOMBOID-LIKE PROTEIN, MITOCHONDRIAL"/>
    <property type="match status" value="1"/>
</dbReference>
<accession>A0A2S6I767</accession>
<feature type="domain" description="Peptidase S54 rhomboid" evidence="8">
    <location>
        <begin position="61"/>
        <end position="208"/>
    </location>
</feature>
<evidence type="ECO:0000256" key="4">
    <source>
        <dbReference type="ARBA" id="ARBA00022801"/>
    </source>
</evidence>
<evidence type="ECO:0000256" key="2">
    <source>
        <dbReference type="ARBA" id="ARBA00009045"/>
    </source>
</evidence>
<evidence type="ECO:0000313" key="10">
    <source>
        <dbReference type="Proteomes" id="UP000237662"/>
    </source>
</evidence>
<evidence type="ECO:0000259" key="8">
    <source>
        <dbReference type="Pfam" id="PF01694"/>
    </source>
</evidence>
<evidence type="ECO:0000256" key="6">
    <source>
        <dbReference type="ARBA" id="ARBA00023136"/>
    </source>
</evidence>
<dbReference type="PANTHER" id="PTHR43731">
    <property type="entry name" value="RHOMBOID PROTEASE"/>
    <property type="match status" value="1"/>
</dbReference>
<dbReference type="Gene3D" id="1.20.1540.10">
    <property type="entry name" value="Rhomboid-like"/>
    <property type="match status" value="1"/>
</dbReference>
<dbReference type="GO" id="GO:0006508">
    <property type="term" value="P:proteolysis"/>
    <property type="evidence" value="ECO:0007669"/>
    <property type="project" value="UniProtKB-KW"/>
</dbReference>
<dbReference type="OrthoDB" id="9778341at2"/>
<gene>
    <name evidence="9" type="ORF">CLV84_0245</name>
</gene>
<proteinExistence type="inferred from homology"/>
<dbReference type="EMBL" id="PTJC01000005">
    <property type="protein sequence ID" value="PPK87307.1"/>
    <property type="molecule type" value="Genomic_DNA"/>
</dbReference>
<keyword evidence="9" id="KW-0645">Protease</keyword>
<feature type="transmembrane region" description="Helical" evidence="7">
    <location>
        <begin position="124"/>
        <end position="144"/>
    </location>
</feature>
<dbReference type="InterPro" id="IPR035952">
    <property type="entry name" value="Rhomboid-like_sf"/>
</dbReference>
<dbReference type="InterPro" id="IPR050925">
    <property type="entry name" value="Rhomboid_protease_S54"/>
</dbReference>
<keyword evidence="6 7" id="KW-0472">Membrane</keyword>
<name>A0A2S6I767_9BACT</name>
<dbReference type="Proteomes" id="UP000237662">
    <property type="component" value="Unassembled WGS sequence"/>
</dbReference>
<dbReference type="SUPFAM" id="SSF144091">
    <property type="entry name" value="Rhomboid-like"/>
    <property type="match status" value="1"/>
</dbReference>
<feature type="transmembrane region" description="Helical" evidence="7">
    <location>
        <begin position="68"/>
        <end position="88"/>
    </location>
</feature>
<keyword evidence="4" id="KW-0378">Hydrolase</keyword>
<evidence type="ECO:0000256" key="1">
    <source>
        <dbReference type="ARBA" id="ARBA00004141"/>
    </source>
</evidence>
<keyword evidence="10" id="KW-1185">Reference proteome</keyword>
<dbReference type="GO" id="GO:0004252">
    <property type="term" value="F:serine-type endopeptidase activity"/>
    <property type="evidence" value="ECO:0007669"/>
    <property type="project" value="InterPro"/>
</dbReference>